<dbReference type="InterPro" id="IPR003439">
    <property type="entry name" value="ABC_transporter-like_ATP-bd"/>
</dbReference>
<dbReference type="PROSITE" id="PS00211">
    <property type="entry name" value="ABC_TRANSPORTER_1"/>
    <property type="match status" value="1"/>
</dbReference>
<dbReference type="PANTHER" id="PTHR43394">
    <property type="entry name" value="ATP-DEPENDENT PERMEASE MDL1, MITOCHONDRIAL"/>
    <property type="match status" value="1"/>
</dbReference>
<keyword evidence="3 9" id="KW-0812">Transmembrane</keyword>
<protein>
    <submittedName>
        <fullName evidence="12">Uncharacterized protein</fullName>
    </submittedName>
</protein>
<name>G3B0N7_CANTC</name>
<evidence type="ECO:0000313" key="12">
    <source>
        <dbReference type="EMBL" id="EGV65436.1"/>
    </source>
</evidence>
<dbReference type="PROSITE" id="PS50893">
    <property type="entry name" value="ABC_TRANSPORTER_2"/>
    <property type="match status" value="1"/>
</dbReference>
<evidence type="ECO:0000256" key="9">
    <source>
        <dbReference type="SAM" id="Phobius"/>
    </source>
</evidence>
<evidence type="ECO:0000259" key="11">
    <source>
        <dbReference type="PROSITE" id="PS50929"/>
    </source>
</evidence>
<dbReference type="InterPro" id="IPR039421">
    <property type="entry name" value="Type_1_exporter"/>
</dbReference>
<evidence type="ECO:0000256" key="7">
    <source>
        <dbReference type="ARBA" id="ARBA00023136"/>
    </source>
</evidence>
<dbReference type="GO" id="GO:0005524">
    <property type="term" value="F:ATP binding"/>
    <property type="evidence" value="ECO:0007669"/>
    <property type="project" value="UniProtKB-KW"/>
</dbReference>
<dbReference type="GeneID" id="18245571"/>
<dbReference type="GO" id="GO:0005743">
    <property type="term" value="C:mitochondrial inner membrane"/>
    <property type="evidence" value="ECO:0007669"/>
    <property type="project" value="TreeGrafter"/>
</dbReference>
<dbReference type="Gene3D" id="3.40.50.300">
    <property type="entry name" value="P-loop containing nucleotide triphosphate hydrolases"/>
    <property type="match status" value="1"/>
</dbReference>
<feature type="compositionally biased region" description="Basic and acidic residues" evidence="8">
    <location>
        <begin position="1"/>
        <end position="22"/>
    </location>
</feature>
<evidence type="ECO:0000256" key="1">
    <source>
        <dbReference type="ARBA" id="ARBA00004141"/>
    </source>
</evidence>
<feature type="transmembrane region" description="Helical" evidence="9">
    <location>
        <begin position="213"/>
        <end position="229"/>
    </location>
</feature>
<dbReference type="Gene3D" id="1.20.1560.10">
    <property type="entry name" value="ABC transporter type 1, transmembrane domain"/>
    <property type="match status" value="1"/>
</dbReference>
<dbReference type="GO" id="GO:0015421">
    <property type="term" value="F:ABC-type oligopeptide transporter activity"/>
    <property type="evidence" value="ECO:0007669"/>
    <property type="project" value="TreeGrafter"/>
</dbReference>
<dbReference type="Pfam" id="PF00005">
    <property type="entry name" value="ABC_tran"/>
    <property type="match status" value="1"/>
</dbReference>
<dbReference type="EMBL" id="GL996514">
    <property type="protein sequence ID" value="EGV65436.1"/>
    <property type="molecule type" value="Genomic_DNA"/>
</dbReference>
<dbReference type="AlphaFoldDB" id="G3B0N7"/>
<dbReference type="Pfam" id="PF00664">
    <property type="entry name" value="ABC_membrane"/>
    <property type="match status" value="1"/>
</dbReference>
<feature type="transmembrane region" description="Helical" evidence="9">
    <location>
        <begin position="329"/>
        <end position="347"/>
    </location>
</feature>
<evidence type="ECO:0000313" key="13">
    <source>
        <dbReference type="Proteomes" id="UP000000707"/>
    </source>
</evidence>
<feature type="region of interest" description="Disordered" evidence="8">
    <location>
        <begin position="1"/>
        <end position="25"/>
    </location>
</feature>
<feature type="transmembrane region" description="Helical" evidence="9">
    <location>
        <begin position="45"/>
        <end position="67"/>
    </location>
</feature>
<feature type="transmembrane region" description="Helical" evidence="9">
    <location>
        <begin position="291"/>
        <end position="317"/>
    </location>
</feature>
<dbReference type="eggNOG" id="KOG0058">
    <property type="taxonomic scope" value="Eukaryota"/>
</dbReference>
<evidence type="ECO:0000259" key="10">
    <source>
        <dbReference type="PROSITE" id="PS50893"/>
    </source>
</evidence>
<dbReference type="GO" id="GO:0016887">
    <property type="term" value="F:ATP hydrolysis activity"/>
    <property type="evidence" value="ECO:0007669"/>
    <property type="project" value="InterPro"/>
</dbReference>
<dbReference type="Proteomes" id="UP000000707">
    <property type="component" value="Unassembled WGS sequence"/>
</dbReference>
<dbReference type="CDD" id="cd18573">
    <property type="entry name" value="ABC_6TM_ABCB10_like"/>
    <property type="match status" value="1"/>
</dbReference>
<keyword evidence="13" id="KW-1185">Reference proteome</keyword>
<feature type="domain" description="ABC transmembrane type-1" evidence="11">
    <location>
        <begin position="49"/>
        <end position="352"/>
    </location>
</feature>
<evidence type="ECO:0000256" key="8">
    <source>
        <dbReference type="SAM" id="MobiDB-lite"/>
    </source>
</evidence>
<dbReference type="InterPro" id="IPR036640">
    <property type="entry name" value="ABC1_TM_sf"/>
</dbReference>
<dbReference type="InterPro" id="IPR003593">
    <property type="entry name" value="AAA+_ATPase"/>
</dbReference>
<dbReference type="FunFam" id="3.40.50.300:FF:001371">
    <property type="entry name" value="ABC transporter ATP-binding protein"/>
    <property type="match status" value="1"/>
</dbReference>
<dbReference type="KEGG" id="cten:18245571"/>
<dbReference type="SMART" id="SM00382">
    <property type="entry name" value="AAA"/>
    <property type="match status" value="1"/>
</dbReference>
<dbReference type="InterPro" id="IPR011527">
    <property type="entry name" value="ABC1_TM_dom"/>
</dbReference>
<dbReference type="InterPro" id="IPR027417">
    <property type="entry name" value="P-loop_NTPase"/>
</dbReference>
<feature type="domain" description="ABC transporter" evidence="10">
    <location>
        <begin position="385"/>
        <end position="628"/>
    </location>
</feature>
<reference evidence="12 13" key="1">
    <citation type="journal article" date="2011" name="Proc. Natl. Acad. Sci. U.S.A.">
        <title>Comparative genomics of xylose-fermenting fungi for enhanced biofuel production.</title>
        <authorList>
            <person name="Wohlbach D.J."/>
            <person name="Kuo A."/>
            <person name="Sato T.K."/>
            <person name="Potts K.M."/>
            <person name="Salamov A.A."/>
            <person name="LaButti K.M."/>
            <person name="Sun H."/>
            <person name="Clum A."/>
            <person name="Pangilinan J.L."/>
            <person name="Lindquist E.A."/>
            <person name="Lucas S."/>
            <person name="Lapidus A."/>
            <person name="Jin M."/>
            <person name="Gunawan C."/>
            <person name="Balan V."/>
            <person name="Dale B.E."/>
            <person name="Jeffries T.W."/>
            <person name="Zinkel R."/>
            <person name="Barry K.W."/>
            <person name="Grigoriev I.V."/>
            <person name="Gasch A.P."/>
        </authorList>
    </citation>
    <scope>NUCLEOTIDE SEQUENCE [LARGE SCALE GENOMIC DNA]</scope>
    <source>
        <strain evidence="13">ATCC 10573 / BCRC 21748 / CBS 615 / JCM 9827 / NBRC 10315 / NRRL Y-1498 / VKM Y-70</strain>
    </source>
</reference>
<keyword evidence="6 9" id="KW-1133">Transmembrane helix</keyword>
<evidence type="ECO:0000256" key="2">
    <source>
        <dbReference type="ARBA" id="ARBA00022448"/>
    </source>
</evidence>
<dbReference type="SUPFAM" id="SSF90123">
    <property type="entry name" value="ABC transporter transmembrane region"/>
    <property type="match status" value="1"/>
</dbReference>
<evidence type="ECO:0000256" key="6">
    <source>
        <dbReference type="ARBA" id="ARBA00022989"/>
    </source>
</evidence>
<dbReference type="GO" id="GO:0090374">
    <property type="term" value="P:oligopeptide export from mitochondrion"/>
    <property type="evidence" value="ECO:0007669"/>
    <property type="project" value="TreeGrafter"/>
</dbReference>
<keyword evidence="7 9" id="KW-0472">Membrane</keyword>
<dbReference type="InterPro" id="IPR017871">
    <property type="entry name" value="ABC_transporter-like_CS"/>
</dbReference>
<dbReference type="SUPFAM" id="SSF52540">
    <property type="entry name" value="P-loop containing nucleoside triphosphate hydrolases"/>
    <property type="match status" value="1"/>
</dbReference>
<dbReference type="PANTHER" id="PTHR43394:SF1">
    <property type="entry name" value="ATP-BINDING CASSETTE SUB-FAMILY B MEMBER 10, MITOCHONDRIAL"/>
    <property type="match status" value="1"/>
</dbReference>
<keyword evidence="5" id="KW-0067">ATP-binding</keyword>
<gene>
    <name evidence="12" type="ORF">CANTEDRAFT_102685</name>
</gene>
<dbReference type="PROSITE" id="PS50929">
    <property type="entry name" value="ABC_TM1F"/>
    <property type="match status" value="1"/>
</dbReference>
<sequence length="640" mass="71356">MRRSEHENLDNAKYDKDKDNNNSKRKTTGSDIWNLLLLAKPESRLLGYALTMLVVTSTVTMSLPLIVGKIIDNARPLEALSIEERVAQVGNSTFILGFTETQFYSAVAVLFAIGAVSNFGRMYVLRMAGEKLVARMRSRLFSKILSQDSYFFDVGPTKKGMKVGDLISRISSDTQIIARSLSGNISDGARAMISGAVGISMMCYVSWQLTLFMSIFFPPLIVMTFVYGGRMKQLARKVQENLGDLTKVTEEKLNGLKTIQSYARQNLVVHGYNKEVRNLFNTSMRENKLSAIYFSTNSLIGNMMIIGLLFVGTRLISLGNLTIGDLSSFMMYAAYTGGSVFGLGNFYTELMKAIGAADRVFELTRSEPKIKTTIGKKVDDLEGDIEFKKIEFSYPSRPKSKVFRSSNLNLTIKKGENVCFVGPSGSGKSTIAQLLLRFYDPNKGSILINGHDIKDLNLNFYRSKIGYVQQEPLLFSGTLRENITFGKDHCTEQEIETAIRLSNAYGFINMFPKGLDTLVGPSSSGAQLSGGQKQRISLARTLIKNPHILVLDEATSALDSISEELVMRNLKRVTAENGYTMISIAHRLSTIKNSDRIIVLSEQGEIVEDGPFTQLYQDKQSRFNELLRKHDHDLTEVFES</sequence>
<accession>G3B0N7</accession>
<evidence type="ECO:0000256" key="4">
    <source>
        <dbReference type="ARBA" id="ARBA00022741"/>
    </source>
</evidence>
<feature type="transmembrane region" description="Helical" evidence="9">
    <location>
        <begin position="103"/>
        <end position="125"/>
    </location>
</feature>
<evidence type="ECO:0000256" key="5">
    <source>
        <dbReference type="ARBA" id="ARBA00022840"/>
    </source>
</evidence>
<evidence type="ECO:0000256" key="3">
    <source>
        <dbReference type="ARBA" id="ARBA00022692"/>
    </source>
</evidence>
<organism evidence="13">
    <name type="scientific">Candida tenuis (strain ATCC 10573 / BCRC 21748 / CBS 615 / JCM 9827 / NBRC 10315 / NRRL Y-1498 / VKM Y-70)</name>
    <name type="common">Yeast</name>
    <name type="synonym">Yamadazyma tenuis</name>
    <dbReference type="NCBI Taxonomy" id="590646"/>
    <lineage>
        <taxon>Eukaryota</taxon>
        <taxon>Fungi</taxon>
        <taxon>Dikarya</taxon>
        <taxon>Ascomycota</taxon>
        <taxon>Saccharomycotina</taxon>
        <taxon>Pichiomycetes</taxon>
        <taxon>Debaryomycetaceae</taxon>
        <taxon>Yamadazyma</taxon>
    </lineage>
</organism>
<dbReference type="OrthoDB" id="6500128at2759"/>
<dbReference type="HOGENOM" id="CLU_000604_84_3_1"/>
<proteinExistence type="predicted"/>
<keyword evidence="4" id="KW-0547">Nucleotide-binding</keyword>
<comment type="subcellular location">
    <subcellularLocation>
        <location evidence="1">Membrane</location>
        <topology evidence="1">Multi-pass membrane protein</topology>
    </subcellularLocation>
</comment>
<keyword evidence="2" id="KW-0813">Transport</keyword>